<comment type="caution">
    <text evidence="2">The sequence shown here is derived from an EMBL/GenBank/DDBJ whole genome shotgun (WGS) entry which is preliminary data.</text>
</comment>
<gene>
    <name evidence="2" type="ORF">GJ744_010637</name>
</gene>
<proteinExistence type="predicted"/>
<evidence type="ECO:0000313" key="3">
    <source>
        <dbReference type="Proteomes" id="UP000606974"/>
    </source>
</evidence>
<accession>A0A8H7AU68</accession>
<name>A0A8H7AU68_9EURO</name>
<feature type="region of interest" description="Disordered" evidence="1">
    <location>
        <begin position="1"/>
        <end position="48"/>
    </location>
</feature>
<reference evidence="2" key="1">
    <citation type="submission" date="2020-02" db="EMBL/GenBank/DDBJ databases">
        <authorList>
            <person name="Palmer J.M."/>
        </authorList>
    </citation>
    <scope>NUCLEOTIDE SEQUENCE</scope>
    <source>
        <strain evidence="2">EPUS1.4</strain>
        <tissue evidence="2">Thallus</tissue>
    </source>
</reference>
<evidence type="ECO:0000256" key="1">
    <source>
        <dbReference type="SAM" id="MobiDB-lite"/>
    </source>
</evidence>
<organism evidence="2 3">
    <name type="scientific">Endocarpon pusillum</name>
    <dbReference type="NCBI Taxonomy" id="364733"/>
    <lineage>
        <taxon>Eukaryota</taxon>
        <taxon>Fungi</taxon>
        <taxon>Dikarya</taxon>
        <taxon>Ascomycota</taxon>
        <taxon>Pezizomycotina</taxon>
        <taxon>Eurotiomycetes</taxon>
        <taxon>Chaetothyriomycetidae</taxon>
        <taxon>Verrucariales</taxon>
        <taxon>Verrucariaceae</taxon>
        <taxon>Endocarpon</taxon>
    </lineage>
</organism>
<dbReference type="EMBL" id="JAACFV010000007">
    <property type="protein sequence ID" value="KAF7513241.1"/>
    <property type="molecule type" value="Genomic_DNA"/>
</dbReference>
<dbReference type="AlphaFoldDB" id="A0A8H7AU68"/>
<protein>
    <submittedName>
        <fullName evidence="2">Uncharacterized protein</fullName>
    </submittedName>
</protein>
<sequence length="142" mass="15521">MNMGQQSRPATAQAEEEQSEVILKASIQTHSPPPPRRTVPRTSNKQQGARLFLRDQCDERSCTFCTTTGNQPRSIMHEAADHHNHALPLITRPSTSPRSTSLSSQPLCRAYASISTPTKATPGSVDLPACECCEYAFLGDIL</sequence>
<feature type="compositionally biased region" description="Polar residues" evidence="1">
    <location>
        <begin position="1"/>
        <end position="10"/>
    </location>
</feature>
<dbReference type="Proteomes" id="UP000606974">
    <property type="component" value="Unassembled WGS sequence"/>
</dbReference>
<keyword evidence="3" id="KW-1185">Reference proteome</keyword>
<evidence type="ECO:0000313" key="2">
    <source>
        <dbReference type="EMBL" id="KAF7513241.1"/>
    </source>
</evidence>